<evidence type="ECO:0000256" key="1">
    <source>
        <dbReference type="SAM" id="Phobius"/>
    </source>
</evidence>
<feature type="transmembrane region" description="Helical" evidence="1">
    <location>
        <begin position="187"/>
        <end position="205"/>
    </location>
</feature>
<feature type="transmembrane region" description="Helical" evidence="1">
    <location>
        <begin position="39"/>
        <end position="61"/>
    </location>
</feature>
<keyword evidence="4" id="KW-1185">Reference proteome</keyword>
<gene>
    <name evidence="3" type="ORF">OBRU01_07611</name>
</gene>
<dbReference type="AlphaFoldDB" id="A0A0L7KU46"/>
<dbReference type="Proteomes" id="UP000037510">
    <property type="component" value="Unassembled WGS sequence"/>
</dbReference>
<accession>A0A0L7KU46</accession>
<sequence>MEFRNELSFYLSNDVRNFASPKAIWWGFAFETSNYYSHLLYTVFLHYIPAYLVDGVSSLIGKKSGMKLITKPALPGAWPKAGTACRQNGHAYNSISTRLLTLYKKIYKMAIVMSYFTTNEWIFKDENTVGLRKRMSENDRLIYNFDITDINISELVVLWALGLRKYVVKDGLKNTQVGIERQQKFKIITFAMLSIFCLCLLWGLLSFEIHH</sequence>
<dbReference type="InterPro" id="IPR033640">
    <property type="entry name" value="FAR_C"/>
</dbReference>
<dbReference type="STRING" id="104452.A0A0L7KU46"/>
<organism evidence="3 4">
    <name type="scientific">Operophtera brumata</name>
    <name type="common">Winter moth</name>
    <name type="synonym">Phalaena brumata</name>
    <dbReference type="NCBI Taxonomy" id="104452"/>
    <lineage>
        <taxon>Eukaryota</taxon>
        <taxon>Metazoa</taxon>
        <taxon>Ecdysozoa</taxon>
        <taxon>Arthropoda</taxon>
        <taxon>Hexapoda</taxon>
        <taxon>Insecta</taxon>
        <taxon>Pterygota</taxon>
        <taxon>Neoptera</taxon>
        <taxon>Endopterygota</taxon>
        <taxon>Lepidoptera</taxon>
        <taxon>Glossata</taxon>
        <taxon>Ditrysia</taxon>
        <taxon>Geometroidea</taxon>
        <taxon>Geometridae</taxon>
        <taxon>Larentiinae</taxon>
        <taxon>Operophtera</taxon>
    </lineage>
</organism>
<dbReference type="CDD" id="cd09071">
    <property type="entry name" value="FAR_C"/>
    <property type="match status" value="1"/>
</dbReference>
<evidence type="ECO:0000259" key="2">
    <source>
        <dbReference type="Pfam" id="PF03015"/>
    </source>
</evidence>
<evidence type="ECO:0000313" key="4">
    <source>
        <dbReference type="Proteomes" id="UP000037510"/>
    </source>
</evidence>
<dbReference type="Pfam" id="PF03015">
    <property type="entry name" value="Sterile"/>
    <property type="match status" value="1"/>
</dbReference>
<name>A0A0L7KU46_OPEBR</name>
<keyword evidence="1" id="KW-0472">Membrane</keyword>
<protein>
    <recommendedName>
        <fullName evidence="2">Fatty acyl-CoA reductase C-terminal domain-containing protein</fullName>
    </recommendedName>
</protein>
<feature type="domain" description="Fatty acyl-CoA reductase C-terminal" evidence="2">
    <location>
        <begin position="45"/>
        <end position="170"/>
    </location>
</feature>
<keyword evidence="1" id="KW-1133">Transmembrane helix</keyword>
<proteinExistence type="predicted"/>
<evidence type="ECO:0000313" key="3">
    <source>
        <dbReference type="EMBL" id="KOB66782.1"/>
    </source>
</evidence>
<comment type="caution">
    <text evidence="3">The sequence shown here is derived from an EMBL/GenBank/DDBJ whole genome shotgun (WGS) entry which is preliminary data.</text>
</comment>
<dbReference type="EMBL" id="JTDY01005652">
    <property type="protein sequence ID" value="KOB66782.1"/>
    <property type="molecule type" value="Genomic_DNA"/>
</dbReference>
<reference evidence="3 4" key="1">
    <citation type="journal article" date="2015" name="Genome Biol. Evol.">
        <title>The genome of winter moth (Operophtera brumata) provides a genomic perspective on sexual dimorphism and phenology.</title>
        <authorList>
            <person name="Derks M.F."/>
            <person name="Smit S."/>
            <person name="Salis L."/>
            <person name="Schijlen E."/>
            <person name="Bossers A."/>
            <person name="Mateman C."/>
            <person name="Pijl A.S."/>
            <person name="de Ridder D."/>
            <person name="Groenen M.A."/>
            <person name="Visser M.E."/>
            <person name="Megens H.J."/>
        </authorList>
    </citation>
    <scope>NUCLEOTIDE SEQUENCE [LARGE SCALE GENOMIC DNA]</scope>
    <source>
        <strain evidence="3">WM2013NL</strain>
        <tissue evidence="3">Head and thorax</tissue>
    </source>
</reference>
<keyword evidence="1" id="KW-0812">Transmembrane</keyword>